<dbReference type="InterPro" id="IPR037049">
    <property type="entry name" value="DUF1214_C_sf"/>
</dbReference>
<dbReference type="RefSeq" id="WP_101289682.1">
    <property type="nucleotide sequence ID" value="NZ_FOUQ01000003.1"/>
</dbReference>
<proteinExistence type="predicted"/>
<organism evidence="2 3">
    <name type="scientific">Pleomorphomonas diazotrophica</name>
    <dbReference type="NCBI Taxonomy" id="1166257"/>
    <lineage>
        <taxon>Bacteria</taxon>
        <taxon>Pseudomonadati</taxon>
        <taxon>Pseudomonadota</taxon>
        <taxon>Alphaproteobacteria</taxon>
        <taxon>Hyphomicrobiales</taxon>
        <taxon>Pleomorphomonadaceae</taxon>
        <taxon>Pleomorphomonas</taxon>
    </lineage>
</organism>
<name>A0A1I4SGJ8_9HYPH</name>
<dbReference type="InterPro" id="IPR010621">
    <property type="entry name" value="DUF1214"/>
</dbReference>
<reference evidence="2 3" key="1">
    <citation type="submission" date="2017-12" db="EMBL/GenBank/DDBJ databases">
        <title>Anaerobic carbon monoxide metabolism by Pleomorphomonas carboxyditropha sp. nov., a new mesophilic hydrogenogenic carboxidotroph.</title>
        <authorList>
            <person name="Esquivel-Elizondo S."/>
            <person name="Krajmalnik-Brown R."/>
        </authorList>
    </citation>
    <scope>NUCLEOTIDE SEQUENCE [LARGE SCALE GENOMIC DNA]</scope>
    <source>
        <strain evidence="2 3">R5-392</strain>
    </source>
</reference>
<comment type="caution">
    <text evidence="2">The sequence shown here is derived from an EMBL/GenBank/DDBJ whole genome shotgun (WGS) entry which is preliminary data.</text>
</comment>
<keyword evidence="3" id="KW-1185">Reference proteome</keyword>
<dbReference type="EMBL" id="PJNW01000009">
    <property type="protein sequence ID" value="PKR88937.1"/>
    <property type="molecule type" value="Genomic_DNA"/>
</dbReference>
<feature type="domain" description="DUF1214" evidence="1">
    <location>
        <begin position="70"/>
        <end position="169"/>
    </location>
</feature>
<sequence length="194" mass="20622">MFATIRLILVTLVGVLLGLASAWWAVGNIRFDEGSSIGQWSLLDDGAKANPYEAVRVARRGGGGLGPSEGVELITEVDADGKPLEASCAYLIAGPMPQGVLWTLTISDRDGHLPDNPARRFGFTSLDAMTFGPSRQVRISIGREVRPGDFVATTGLSSLRLTLRLYSPTLATRAPGRDQLPSVTLLGCDEGKPS</sequence>
<accession>A0A1I4SGJ8</accession>
<evidence type="ECO:0000259" key="1">
    <source>
        <dbReference type="Pfam" id="PF06742"/>
    </source>
</evidence>
<dbReference type="Proteomes" id="UP000233491">
    <property type="component" value="Unassembled WGS sequence"/>
</dbReference>
<protein>
    <recommendedName>
        <fullName evidence="1">DUF1214 domain-containing protein</fullName>
    </recommendedName>
</protein>
<evidence type="ECO:0000313" key="2">
    <source>
        <dbReference type="EMBL" id="PKR88937.1"/>
    </source>
</evidence>
<evidence type="ECO:0000313" key="3">
    <source>
        <dbReference type="Proteomes" id="UP000233491"/>
    </source>
</evidence>
<gene>
    <name evidence="2" type="ORF">CXZ10_12535</name>
</gene>
<dbReference type="SUPFAM" id="SSF160935">
    <property type="entry name" value="VPA0735-like"/>
    <property type="match status" value="1"/>
</dbReference>
<dbReference type="Pfam" id="PF06742">
    <property type="entry name" value="DUF1214"/>
    <property type="match status" value="1"/>
</dbReference>
<dbReference type="Gene3D" id="2.60.120.600">
    <property type="entry name" value="Domain of unknown function DUF1214, C-terminal domain"/>
    <property type="match status" value="1"/>
</dbReference>
<dbReference type="OrthoDB" id="7837485at2"/>
<dbReference type="AlphaFoldDB" id="A0A1I4SGJ8"/>